<feature type="transmembrane region" description="Helical" evidence="2">
    <location>
        <begin position="221"/>
        <end position="242"/>
    </location>
</feature>
<gene>
    <name evidence="4" type="ORF">HD601_004211</name>
</gene>
<feature type="compositionally biased region" description="Low complexity" evidence="1">
    <location>
        <begin position="1505"/>
        <end position="1525"/>
    </location>
</feature>
<dbReference type="InterPro" id="IPR056997">
    <property type="entry name" value="CBM_AftD"/>
</dbReference>
<keyword evidence="4" id="KW-0808">Transferase</keyword>
<keyword evidence="2" id="KW-0472">Membrane</keyword>
<feature type="region of interest" description="Disordered" evidence="1">
    <location>
        <begin position="1466"/>
        <end position="1525"/>
    </location>
</feature>
<protein>
    <submittedName>
        <fullName evidence="4">Arabinofuranan 3-O-arabinosyltransferase</fullName>
        <ecNumber evidence="4">2.4.2.-</ecNumber>
    </submittedName>
</protein>
<organism evidence="4 5">
    <name type="scientific">Jiangella mangrovi</name>
    <dbReference type="NCBI Taxonomy" id="1524084"/>
    <lineage>
        <taxon>Bacteria</taxon>
        <taxon>Bacillati</taxon>
        <taxon>Actinomycetota</taxon>
        <taxon>Actinomycetes</taxon>
        <taxon>Jiangellales</taxon>
        <taxon>Jiangellaceae</taxon>
        <taxon>Jiangella</taxon>
    </lineage>
</organism>
<dbReference type="SUPFAM" id="SSF49785">
    <property type="entry name" value="Galactose-binding domain-like"/>
    <property type="match status" value="1"/>
</dbReference>
<keyword evidence="2" id="KW-0812">Transmembrane</keyword>
<dbReference type="InterPro" id="IPR000421">
    <property type="entry name" value="FA58C"/>
</dbReference>
<evidence type="ECO:0000259" key="3">
    <source>
        <dbReference type="PROSITE" id="PS50022"/>
    </source>
</evidence>
<dbReference type="Pfam" id="PF24607">
    <property type="entry name" value="CBM_AftD"/>
    <property type="match status" value="2"/>
</dbReference>
<dbReference type="InterPro" id="IPR008979">
    <property type="entry name" value="Galactose-bd-like_sf"/>
</dbReference>
<evidence type="ECO:0000256" key="2">
    <source>
        <dbReference type="SAM" id="Phobius"/>
    </source>
</evidence>
<feature type="domain" description="F5/8 type C" evidence="3">
    <location>
        <begin position="706"/>
        <end position="782"/>
    </location>
</feature>
<feature type="compositionally biased region" description="Gly residues" evidence="1">
    <location>
        <begin position="1469"/>
        <end position="1483"/>
    </location>
</feature>
<feature type="region of interest" description="Disordered" evidence="1">
    <location>
        <begin position="721"/>
        <end position="745"/>
    </location>
</feature>
<dbReference type="RefSeq" id="WP_184825139.1">
    <property type="nucleotide sequence ID" value="NZ_JACHMM010000001.1"/>
</dbReference>
<name>A0A7W9GTY1_9ACTN</name>
<reference evidence="4 5" key="1">
    <citation type="submission" date="2020-08" db="EMBL/GenBank/DDBJ databases">
        <title>Sequencing the genomes of 1000 actinobacteria strains.</title>
        <authorList>
            <person name="Klenk H.-P."/>
        </authorList>
    </citation>
    <scope>NUCLEOTIDE SEQUENCE [LARGE SCALE GENOMIC DNA]</scope>
    <source>
        <strain evidence="4 5">DSM 102122</strain>
    </source>
</reference>
<sequence length="1525" mass="158842">MTAHRSRAPRRLPAWRAYLVVCCLGLVALAFRQAPGQIVPDTKLDLTADPAGFLQRALHLWEPAAAFGQLQNQAYGYLWPMGPLHLAGDLAGLPAWVVQRLWWSLILVAAFLGVVKLAGEMGIGRTWTRLLGGMVYALAPRILVSLGAVSVEAWPTALAPWALIPLVRAWRGGPVVRNAALSALAVLCMGGVNAAATAAAVVPAGLWLLLASHWPGRWRFAAWWVGCCAAVTVWWWVPLLLLGSHSPPFLDWIETAGNTTQHTSLIEVLRGNDHWLSYLAVAGGPQWPAGWLLASEPVLILHTVLIAAIGLGGLARRDMPGRRVFLTAAVLGLALVSAGYVGAAAGPLAATVRELLDGPLAPFRNVHKFDVVLRLPLALGLAHALASLRVPAISVRRFSALVVGLSLVVIAGVATPALAGRLPQAGSYDAVPDYWHDASAWLDDHAGTGRALLVPGASFGEYTWGAPRDEPLQALGDTPWAVRDSVPLSSAGNIRLLDAVETRIAAGEGGAGVVEALRRAGVTHLVVRNDLDRSRTDAPRPALVHQAVADLPGAERVATFGPQVGADDDPSSASDSRLDVEYPAIEIYAVADPETEEHRVRAYPLDGSVRMSGGPESLLTAGDAGVLDGRAVFVAGDGAGIADPHPVPVVTDGLRRRAVWFGASRDNTTETLRAGDDGGLGRVVRDFLPSPEARSSGEGANEMDDAARETVAVVDGIESVTASSAGSDPRATMARGAENSPWAAVDGDTGTSWVSGEYGSAVGQWLELRFDEPRDVTSVELTPLAGGPVSAPMRRVAVQTDTGVLESDLSPSGAQVLAVPSGETSTLRVTVVAVGEGTVSGVGIRELTVPGLDVTRTLRVPSVSGADLGGGVDGDPAPATLVFAAADGRRGECVATRSGDSRVDRCARQLARPGEENGALRRRVELAAAADYEAELTARPRPGRTLEELIDADLAMVATASSRAVSDPLGRPQAAVDHDPGTGWVAAPDDDAPTLTLTWGPRRTIEGLRLEVEPWLAASRPSLVEVRAGDARFQASVDGDGTVTFPEPVRTDELSVQIVEVAEVEDRDPSFGLRSVLPAGLSEVRVLGADDLRLPVDEAREVTIACGDGPALVVDGEPVTTRIVTTAGDLLHGRRLEVRPCGDGRGPVALDEGTHDVVFATSAGVRPESVTLRPATEPPAAPSGLDITVQTWDATDREVVVPAREEPAVLAVAENLNTGWEATLNGESLEAVRLDGWSQGFVLPVGAAGVVRLSYAPDRPYQWALLAGLGAVLLVGVLAWRGTRVPPLPPSPSPVPAQRVSSDAVGAPAYVGRRARRTVPLGAEEEPPRPALRPPVPARPLARHRRQRAAPVIVLGAAVLFLLGGPAGLAAAAVGAVVLLAGPGRPWLTRLAPGLAAGAVLLAGFVVALRPWPGPDPGAHSALAQGLVLVGVALAVIGSVAWQRAGSVPEGGDEYVTIDAMFDPSANGSGNGSGNGSANGSGPAGYRPKVRTPEPESGREASWPSESTARGSRSSSRTKGSSRSS</sequence>
<feature type="transmembrane region" description="Helical" evidence="2">
    <location>
        <begin position="180"/>
        <end position="209"/>
    </location>
</feature>
<feature type="transmembrane region" description="Helical" evidence="2">
    <location>
        <begin position="324"/>
        <end position="351"/>
    </location>
</feature>
<dbReference type="EMBL" id="JACHMM010000001">
    <property type="protein sequence ID" value="MBB5789636.1"/>
    <property type="molecule type" value="Genomic_DNA"/>
</dbReference>
<dbReference type="Proteomes" id="UP000542813">
    <property type="component" value="Unassembled WGS sequence"/>
</dbReference>
<dbReference type="Gene3D" id="2.60.120.260">
    <property type="entry name" value="Galactose-binding domain-like"/>
    <property type="match status" value="2"/>
</dbReference>
<keyword evidence="2" id="KW-1133">Transmembrane helix</keyword>
<dbReference type="PROSITE" id="PS50022">
    <property type="entry name" value="FA58C_3"/>
    <property type="match status" value="1"/>
</dbReference>
<evidence type="ECO:0000256" key="1">
    <source>
        <dbReference type="SAM" id="MobiDB-lite"/>
    </source>
</evidence>
<feature type="transmembrane region" description="Helical" evidence="2">
    <location>
        <begin position="1261"/>
        <end position="1280"/>
    </location>
</feature>
<dbReference type="GO" id="GO:0016757">
    <property type="term" value="F:glycosyltransferase activity"/>
    <property type="evidence" value="ECO:0007669"/>
    <property type="project" value="UniProtKB-KW"/>
</dbReference>
<dbReference type="InterPro" id="IPR021798">
    <property type="entry name" value="AftD_N"/>
</dbReference>
<dbReference type="Pfam" id="PF11847">
    <property type="entry name" value="GT-C_AftD"/>
    <property type="match status" value="1"/>
</dbReference>
<feature type="transmembrane region" description="Helical" evidence="2">
    <location>
        <begin position="1387"/>
        <end position="1409"/>
    </location>
</feature>
<evidence type="ECO:0000313" key="4">
    <source>
        <dbReference type="EMBL" id="MBB5789636.1"/>
    </source>
</evidence>
<evidence type="ECO:0000313" key="5">
    <source>
        <dbReference type="Proteomes" id="UP000542813"/>
    </source>
</evidence>
<feature type="transmembrane region" description="Helical" evidence="2">
    <location>
        <begin position="400"/>
        <end position="419"/>
    </location>
</feature>
<dbReference type="EC" id="2.4.2.-" evidence="4"/>
<feature type="transmembrane region" description="Helical" evidence="2">
    <location>
        <begin position="289"/>
        <end position="312"/>
    </location>
</feature>
<feature type="transmembrane region" description="Helical" evidence="2">
    <location>
        <begin position="371"/>
        <end position="388"/>
    </location>
</feature>
<comment type="caution">
    <text evidence="4">The sequence shown here is derived from an EMBL/GenBank/DDBJ whole genome shotgun (WGS) entry which is preliminary data.</text>
</comment>
<feature type="transmembrane region" description="Helical" evidence="2">
    <location>
        <begin position="1352"/>
        <end position="1381"/>
    </location>
</feature>
<keyword evidence="4" id="KW-0328">Glycosyltransferase</keyword>
<feature type="transmembrane region" description="Helical" evidence="2">
    <location>
        <begin position="1421"/>
        <end position="1442"/>
    </location>
</feature>
<feature type="transmembrane region" description="Helical" evidence="2">
    <location>
        <begin position="101"/>
        <end position="118"/>
    </location>
</feature>
<proteinExistence type="predicted"/>
<keyword evidence="5" id="KW-1185">Reference proteome</keyword>
<accession>A0A7W9GTY1</accession>